<evidence type="ECO:0000256" key="6">
    <source>
        <dbReference type="PIRNR" id="PIRNR000535"/>
    </source>
</evidence>
<evidence type="ECO:0000256" key="2">
    <source>
        <dbReference type="ARBA" id="ARBA00022679"/>
    </source>
</evidence>
<dbReference type="CDD" id="cd01164">
    <property type="entry name" value="FruK_PfkB_like"/>
    <property type="match status" value="1"/>
</dbReference>
<dbReference type="InterPro" id="IPR029056">
    <property type="entry name" value="Ribokinase-like"/>
</dbReference>
<evidence type="ECO:0000256" key="5">
    <source>
        <dbReference type="ARBA" id="ARBA00022840"/>
    </source>
</evidence>
<keyword evidence="9" id="KW-1185">Reference proteome</keyword>
<proteinExistence type="inferred from homology"/>
<dbReference type="PANTHER" id="PTHR46566">
    <property type="entry name" value="1-PHOSPHOFRUCTOKINASE-RELATED"/>
    <property type="match status" value="1"/>
</dbReference>
<dbReference type="Pfam" id="PF00294">
    <property type="entry name" value="PfkB"/>
    <property type="match status" value="1"/>
</dbReference>
<evidence type="ECO:0000259" key="7">
    <source>
        <dbReference type="Pfam" id="PF00294"/>
    </source>
</evidence>
<keyword evidence="5" id="KW-0067">ATP-binding</keyword>
<dbReference type="Proteomes" id="UP001168579">
    <property type="component" value="Unassembled WGS sequence"/>
</dbReference>
<dbReference type="NCBIfam" id="TIGR03168">
    <property type="entry name" value="1-PFK"/>
    <property type="match status" value="1"/>
</dbReference>
<evidence type="ECO:0000313" key="9">
    <source>
        <dbReference type="Proteomes" id="UP001168579"/>
    </source>
</evidence>
<evidence type="ECO:0000256" key="4">
    <source>
        <dbReference type="ARBA" id="ARBA00022777"/>
    </source>
</evidence>
<keyword evidence="3" id="KW-0547">Nucleotide-binding</keyword>
<dbReference type="InterPro" id="IPR011611">
    <property type="entry name" value="PfkB_dom"/>
</dbReference>
<evidence type="ECO:0000313" key="8">
    <source>
        <dbReference type="EMBL" id="MDO1513907.1"/>
    </source>
</evidence>
<accession>A0ABT8RSK1</accession>
<dbReference type="PROSITE" id="PS00584">
    <property type="entry name" value="PFKB_KINASES_2"/>
    <property type="match status" value="1"/>
</dbReference>
<dbReference type="PROSITE" id="PS00583">
    <property type="entry name" value="PFKB_KINASES_1"/>
    <property type="match status" value="1"/>
</dbReference>
<evidence type="ECO:0000256" key="1">
    <source>
        <dbReference type="ARBA" id="ARBA00010688"/>
    </source>
</evidence>
<dbReference type="PIRSF" id="PIRSF000535">
    <property type="entry name" value="1PFK/6PFK/LacC"/>
    <property type="match status" value="1"/>
</dbReference>
<keyword evidence="4" id="KW-0418">Kinase</keyword>
<reference evidence="8" key="2">
    <citation type="submission" date="2023-06" db="EMBL/GenBank/DDBJ databases">
        <authorList>
            <person name="Lucena T."/>
            <person name="Sun Q."/>
        </authorList>
    </citation>
    <scope>NUCLEOTIDE SEQUENCE</scope>
    <source>
        <strain evidence="8">CECT 8869</strain>
    </source>
</reference>
<gene>
    <name evidence="8" type="ORF">Q2T41_14695</name>
</gene>
<feature type="domain" description="Carbohydrate kinase PfkB" evidence="7">
    <location>
        <begin position="55"/>
        <end position="324"/>
    </location>
</feature>
<dbReference type="RefSeq" id="WP_304436686.1">
    <property type="nucleotide sequence ID" value="NZ_JAUKUC010000001.1"/>
</dbReference>
<organism evidence="8 9">
    <name type="scientific">Maribacter confluentis</name>
    <dbReference type="NCBI Taxonomy" id="1656093"/>
    <lineage>
        <taxon>Bacteria</taxon>
        <taxon>Pseudomonadati</taxon>
        <taxon>Bacteroidota</taxon>
        <taxon>Flavobacteriia</taxon>
        <taxon>Flavobacteriales</taxon>
        <taxon>Flavobacteriaceae</taxon>
        <taxon>Maribacter</taxon>
    </lineage>
</organism>
<dbReference type="SUPFAM" id="SSF53613">
    <property type="entry name" value="Ribokinase-like"/>
    <property type="match status" value="1"/>
</dbReference>
<keyword evidence="2 6" id="KW-0808">Transferase</keyword>
<comment type="caution">
    <text evidence="8">The sequence shown here is derived from an EMBL/GenBank/DDBJ whole genome shotgun (WGS) entry which is preliminary data.</text>
</comment>
<sequence>MKTLTRQSKNIPLRRLLRLATKHSFKITLLSRILTLTVNPVIDKSTTISSLIPNQKLNCTEPIYYSGGGGINVSRAIKNLGGESTALYLSGGRTGNHLQELLSKDSIDQCIIDIKDITRENLSVHDLNTDLQYRFGLPGPFVQKHEWQNSLDKIESLLNENDFLVASGKLTAGIPDNYYKLVGDIVKRKKAKFVVDTKGRALPHAITSEMYLFKPNLNELASLYNEQTLSTKSLKEATKKFMSTHACEIMVVSLGKRGALLVTSNLFQYIAAPIVDEKNTIGAGDSMLAGMLIKAQAGKNAKVMTEYGIACGAAATLKRGTKLCQLKDVELIFKWLRRNVKI</sequence>
<evidence type="ECO:0000256" key="3">
    <source>
        <dbReference type="ARBA" id="ARBA00022741"/>
    </source>
</evidence>
<dbReference type="Gene3D" id="3.40.1190.20">
    <property type="match status" value="1"/>
</dbReference>
<dbReference type="PANTHER" id="PTHR46566:SF2">
    <property type="entry name" value="ATP-DEPENDENT 6-PHOSPHOFRUCTOKINASE ISOZYME 2"/>
    <property type="match status" value="1"/>
</dbReference>
<dbReference type="InterPro" id="IPR002173">
    <property type="entry name" value="Carboh/pur_kinase_PfkB_CS"/>
</dbReference>
<name>A0ABT8RSK1_9FLAO</name>
<dbReference type="InterPro" id="IPR017583">
    <property type="entry name" value="Tagatose/fructose_Pkinase"/>
</dbReference>
<protein>
    <submittedName>
        <fullName evidence="8">1-phosphofructokinase family hexose kinase</fullName>
    </submittedName>
</protein>
<dbReference type="EMBL" id="JAUKUC010000001">
    <property type="protein sequence ID" value="MDO1513907.1"/>
    <property type="molecule type" value="Genomic_DNA"/>
</dbReference>
<reference evidence="8" key="1">
    <citation type="journal article" date="2014" name="Int. J. Syst. Evol. Microbiol.">
        <title>Complete genome of a new Firmicutes species belonging to the dominant human colonic microbiota ('Ruminococcus bicirculans') reveals two chromosomes and a selective capacity to utilize plant glucans.</title>
        <authorList>
            <consortium name="NISC Comparative Sequencing Program"/>
            <person name="Wegmann U."/>
            <person name="Louis P."/>
            <person name="Goesmann A."/>
            <person name="Henrissat B."/>
            <person name="Duncan S.H."/>
            <person name="Flint H.J."/>
        </authorList>
    </citation>
    <scope>NUCLEOTIDE SEQUENCE</scope>
    <source>
        <strain evidence="8">CECT 8869</strain>
    </source>
</reference>
<comment type="similarity">
    <text evidence="1">Belongs to the carbohydrate kinase PfkB family.</text>
</comment>